<feature type="transmembrane region" description="Helical" evidence="1">
    <location>
        <begin position="43"/>
        <end position="63"/>
    </location>
</feature>
<keyword evidence="3" id="KW-1185">Reference proteome</keyword>
<dbReference type="InterPro" id="IPR021354">
    <property type="entry name" value="DUF2975"/>
</dbReference>
<feature type="transmembrane region" description="Helical" evidence="1">
    <location>
        <begin position="90"/>
        <end position="112"/>
    </location>
</feature>
<keyword evidence="1" id="KW-0812">Transmembrane</keyword>
<sequence>MKRCSIIILRLAVIVAGVAILALCYGGTWAVTTAWDSNPNHHAVMGAMLGGLYLTVIPFYIMLYQTMKLLSYIDSNRAFSELSVEALKKIMICAIATFAVCMLGGLPFLYYWAEMDDAPGLIIIGMAIAGGAFVVAVFASVLKRLLQDAINIKSENDLTI</sequence>
<keyword evidence="1" id="KW-1133">Transmembrane helix</keyword>
<evidence type="ECO:0000256" key="1">
    <source>
        <dbReference type="SAM" id="Phobius"/>
    </source>
</evidence>
<accession>A0ABZ3EQG2</accession>
<dbReference type="Proteomes" id="UP001451571">
    <property type="component" value="Chromosome"/>
</dbReference>
<evidence type="ECO:0000313" key="3">
    <source>
        <dbReference type="Proteomes" id="UP001451571"/>
    </source>
</evidence>
<evidence type="ECO:0000313" key="2">
    <source>
        <dbReference type="EMBL" id="XAH72443.1"/>
    </source>
</evidence>
<dbReference type="Pfam" id="PF11188">
    <property type="entry name" value="DUF2975"/>
    <property type="match status" value="1"/>
</dbReference>
<dbReference type="EMBL" id="CP146256">
    <property type="protein sequence ID" value="XAH72443.1"/>
    <property type="molecule type" value="Genomic_DNA"/>
</dbReference>
<gene>
    <name evidence="2" type="ORF">V6984_13020</name>
</gene>
<feature type="transmembrane region" description="Helical" evidence="1">
    <location>
        <begin position="118"/>
        <end position="142"/>
    </location>
</feature>
<dbReference type="RefSeq" id="WP_342756059.1">
    <property type="nucleotide sequence ID" value="NZ_CP146256.1"/>
</dbReference>
<feature type="transmembrane region" description="Helical" evidence="1">
    <location>
        <begin position="7"/>
        <end position="31"/>
    </location>
</feature>
<reference evidence="2 3" key="1">
    <citation type="submission" date="2024-02" db="EMBL/GenBank/DDBJ databases">
        <title>Bacterial strain from lacustrine sediment.</title>
        <authorList>
            <person name="Petit C."/>
            <person name="Fadhlaoui K."/>
        </authorList>
    </citation>
    <scope>NUCLEOTIDE SEQUENCE [LARGE SCALE GENOMIC DNA]</scope>
    <source>
        <strain evidence="2 3">IPX-CK</strain>
    </source>
</reference>
<protein>
    <submittedName>
        <fullName evidence="2">DUF2975 domain-containing protein</fullName>
    </submittedName>
</protein>
<name>A0ABZ3EQG2_9FIRM</name>
<keyword evidence="1" id="KW-0472">Membrane</keyword>
<organism evidence="2 3">
    <name type="scientific">Kineothrix sedimenti</name>
    <dbReference type="NCBI Taxonomy" id="3123317"/>
    <lineage>
        <taxon>Bacteria</taxon>
        <taxon>Bacillati</taxon>
        <taxon>Bacillota</taxon>
        <taxon>Clostridia</taxon>
        <taxon>Lachnospirales</taxon>
        <taxon>Lachnospiraceae</taxon>
        <taxon>Kineothrix</taxon>
    </lineage>
</organism>
<proteinExistence type="predicted"/>